<dbReference type="GO" id="GO:0008705">
    <property type="term" value="F:methionine synthase activity"/>
    <property type="evidence" value="ECO:0007669"/>
    <property type="project" value="InterPro"/>
</dbReference>
<dbReference type="InParanoid" id="B2A779"/>
<dbReference type="Gene3D" id="3.40.109.40">
    <property type="match status" value="1"/>
</dbReference>
<evidence type="ECO:0000313" key="2">
    <source>
        <dbReference type="Proteomes" id="UP000001683"/>
    </source>
</evidence>
<protein>
    <submittedName>
        <fullName evidence="1">Uncharacterized protein</fullName>
    </submittedName>
</protein>
<dbReference type="HOGENOM" id="CLU_1287727_0_0_9"/>
<name>B2A779_NATTJ</name>
<organism evidence="1 2">
    <name type="scientific">Natranaerobius thermophilus (strain ATCC BAA-1301 / DSM 18059 / JW/NM-WN-LF)</name>
    <dbReference type="NCBI Taxonomy" id="457570"/>
    <lineage>
        <taxon>Bacteria</taxon>
        <taxon>Bacillati</taxon>
        <taxon>Bacillota</taxon>
        <taxon>Clostridia</taxon>
        <taxon>Natranaerobiales</taxon>
        <taxon>Natranaerobiaceae</taxon>
        <taxon>Natranaerobius</taxon>
    </lineage>
</organism>
<dbReference type="RefSeq" id="WP_012447157.1">
    <property type="nucleotide sequence ID" value="NC_010718.1"/>
</dbReference>
<gene>
    <name evidence="1" type="ordered locus">Nther_0680</name>
</gene>
<dbReference type="eggNOG" id="ENOG50335Y8">
    <property type="taxonomic scope" value="Bacteria"/>
</dbReference>
<dbReference type="STRING" id="457570.Nther_0680"/>
<sequence length="214" mass="24923">MIQISDKAKIVPLYSAVIRRFKALSHKYDVSSEMDIFYQQKFLDEFFSWQKECLNYADPSLELRIFEADKLPKIITSNYGYNKFVVFATTLGLQADQLINKSAQTGEVFKSYFIDSWYSESVEIINRHVEKLVNTHLDKCGRRFSPGFKDIDITVNYQLGKMANFTNITVNENNGILKPRKSTICLVGFNDIAVKNTKKGRWFLYEDIRNFFAK</sequence>
<reference evidence="1 2" key="1">
    <citation type="submission" date="2008-04" db="EMBL/GenBank/DDBJ databases">
        <title>Complete sequence of chromosome of Natranaerobius thermophilus JW/NM-WN-LF.</title>
        <authorList>
            <consortium name="US DOE Joint Genome Institute"/>
            <person name="Copeland A."/>
            <person name="Lucas S."/>
            <person name="Lapidus A."/>
            <person name="Glavina del Rio T."/>
            <person name="Dalin E."/>
            <person name="Tice H."/>
            <person name="Bruce D."/>
            <person name="Goodwin L."/>
            <person name="Pitluck S."/>
            <person name="Chertkov O."/>
            <person name="Brettin T."/>
            <person name="Detter J.C."/>
            <person name="Han C."/>
            <person name="Kuske C.R."/>
            <person name="Schmutz J."/>
            <person name="Larimer F."/>
            <person name="Land M."/>
            <person name="Hauser L."/>
            <person name="Kyrpides N."/>
            <person name="Lykidis A."/>
            <person name="Mesbah N.M."/>
            <person name="Wiegel J."/>
        </authorList>
    </citation>
    <scope>NUCLEOTIDE SEQUENCE [LARGE SCALE GENOMIC DNA]</scope>
    <source>
        <strain evidence="2">ATCC BAA-1301 / DSM 18059 / JW/NM-WN-LF</strain>
    </source>
</reference>
<dbReference type="EMBL" id="CP001034">
    <property type="protein sequence ID" value="ACB84273.1"/>
    <property type="molecule type" value="Genomic_DNA"/>
</dbReference>
<reference evidence="1 2" key="2">
    <citation type="journal article" date="2011" name="J. Bacteriol.">
        <title>Complete genome sequence of the anaerobic, halophilic alkalithermophile Natranaerobius thermophilus JW/NM-WN-LF.</title>
        <authorList>
            <person name="Zhao B."/>
            <person name="Mesbah N.M."/>
            <person name="Dalin E."/>
            <person name="Goodwin L."/>
            <person name="Nolan M."/>
            <person name="Pitluck S."/>
            <person name="Chertkov O."/>
            <person name="Brettin T.S."/>
            <person name="Han J."/>
            <person name="Larimer F.W."/>
            <person name="Land M.L."/>
            <person name="Hauser L."/>
            <person name="Kyrpides N."/>
            <person name="Wiegel J."/>
        </authorList>
    </citation>
    <scope>NUCLEOTIDE SEQUENCE [LARGE SCALE GENOMIC DNA]</scope>
    <source>
        <strain evidence="2">ATCC BAA-1301 / DSM 18059 / JW/NM-WN-LF</strain>
    </source>
</reference>
<accession>B2A779</accession>
<dbReference type="Proteomes" id="UP000001683">
    <property type="component" value="Chromosome"/>
</dbReference>
<dbReference type="SUPFAM" id="SSF56507">
    <property type="entry name" value="Methionine synthase activation domain-like"/>
    <property type="match status" value="1"/>
</dbReference>
<dbReference type="AlphaFoldDB" id="B2A779"/>
<evidence type="ECO:0000313" key="1">
    <source>
        <dbReference type="EMBL" id="ACB84273.1"/>
    </source>
</evidence>
<dbReference type="OrthoDB" id="9816190at2"/>
<proteinExistence type="predicted"/>
<dbReference type="InterPro" id="IPR037010">
    <property type="entry name" value="VitB12-dep_Met_synth_activ_sf"/>
</dbReference>
<keyword evidence="2" id="KW-1185">Reference proteome</keyword>
<dbReference type="KEGG" id="nth:Nther_0680"/>